<dbReference type="Pfam" id="PF00067">
    <property type="entry name" value="p450"/>
    <property type="match status" value="1"/>
</dbReference>
<comment type="subcellular location">
    <subcellularLocation>
        <location evidence="1">Membrane</location>
        <topology evidence="1">Single-pass membrane protein</topology>
    </subcellularLocation>
</comment>
<dbReference type="PRINTS" id="PR00463">
    <property type="entry name" value="EP450I"/>
</dbReference>
<evidence type="ECO:0000256" key="6">
    <source>
        <dbReference type="ARBA" id="ARBA00022989"/>
    </source>
</evidence>
<protein>
    <submittedName>
        <fullName evidence="12">CYP81D1</fullName>
    </submittedName>
</protein>
<name>A0A8F2F603_GYNPE</name>
<keyword evidence="3" id="KW-0349">Heme</keyword>
<organism evidence="12">
    <name type="scientific">Gynostemma pentaphyllum</name>
    <name type="common">Jiaogulan</name>
    <name type="synonym">Sweet tea vine</name>
    <dbReference type="NCBI Taxonomy" id="182084"/>
    <lineage>
        <taxon>Eukaryota</taxon>
        <taxon>Viridiplantae</taxon>
        <taxon>Streptophyta</taxon>
        <taxon>Embryophyta</taxon>
        <taxon>Tracheophyta</taxon>
        <taxon>Spermatophyta</taxon>
        <taxon>Magnoliopsida</taxon>
        <taxon>eudicotyledons</taxon>
        <taxon>Gunneridae</taxon>
        <taxon>Pentapetalae</taxon>
        <taxon>rosids</taxon>
        <taxon>fabids</taxon>
        <taxon>Cucurbitales</taxon>
        <taxon>Cucurbitaceae</taxon>
        <taxon>Gomphogyneae</taxon>
        <taxon>Gynostemma</taxon>
    </lineage>
</organism>
<dbReference type="GO" id="GO:0005506">
    <property type="term" value="F:iron ion binding"/>
    <property type="evidence" value="ECO:0007669"/>
    <property type="project" value="InterPro"/>
</dbReference>
<reference evidence="12" key="1">
    <citation type="submission" date="2020-05" db="EMBL/GenBank/DDBJ databases">
        <authorList>
            <person name="Zhang Y."/>
            <person name="Xu H."/>
            <person name="Liu H."/>
            <person name="Wu Y."/>
        </authorList>
    </citation>
    <scope>NUCLEOTIDE SEQUENCE</scope>
</reference>
<accession>A0A8F2F603</accession>
<evidence type="ECO:0000256" key="9">
    <source>
        <dbReference type="ARBA" id="ARBA00023033"/>
    </source>
</evidence>
<evidence type="ECO:0000313" key="12">
    <source>
        <dbReference type="EMBL" id="QWT69385.1"/>
    </source>
</evidence>
<feature type="transmembrane region" description="Helical" evidence="11">
    <location>
        <begin position="6"/>
        <end position="23"/>
    </location>
</feature>
<dbReference type="Gene3D" id="1.10.630.10">
    <property type="entry name" value="Cytochrome P450"/>
    <property type="match status" value="1"/>
</dbReference>
<keyword evidence="4 11" id="KW-0812">Transmembrane</keyword>
<comment type="similarity">
    <text evidence="2">Belongs to the cytochrome P450 family.</text>
</comment>
<evidence type="ECO:0000256" key="5">
    <source>
        <dbReference type="ARBA" id="ARBA00022723"/>
    </source>
</evidence>
<dbReference type="EMBL" id="MT416761">
    <property type="protein sequence ID" value="QWT69385.1"/>
    <property type="molecule type" value="mRNA"/>
</dbReference>
<evidence type="ECO:0000256" key="8">
    <source>
        <dbReference type="ARBA" id="ARBA00023004"/>
    </source>
</evidence>
<evidence type="ECO:0000256" key="2">
    <source>
        <dbReference type="ARBA" id="ARBA00010617"/>
    </source>
</evidence>
<dbReference type="InterPro" id="IPR036396">
    <property type="entry name" value="Cyt_P450_sf"/>
</dbReference>
<dbReference type="InterPro" id="IPR001128">
    <property type="entry name" value="Cyt_P450"/>
</dbReference>
<evidence type="ECO:0000256" key="4">
    <source>
        <dbReference type="ARBA" id="ARBA00022692"/>
    </source>
</evidence>
<dbReference type="PANTHER" id="PTHR47947:SF62">
    <property type="entry name" value="CYTOCHROME P450, FAMILY 81, SUBFAMILY D, POLYPEPTIDE 5"/>
    <property type="match status" value="1"/>
</dbReference>
<evidence type="ECO:0000256" key="11">
    <source>
        <dbReference type="SAM" id="Phobius"/>
    </source>
</evidence>
<dbReference type="GO" id="GO:0004497">
    <property type="term" value="F:monooxygenase activity"/>
    <property type="evidence" value="ECO:0007669"/>
    <property type="project" value="UniProtKB-KW"/>
</dbReference>
<evidence type="ECO:0000256" key="7">
    <source>
        <dbReference type="ARBA" id="ARBA00023002"/>
    </source>
</evidence>
<dbReference type="SUPFAM" id="SSF48264">
    <property type="entry name" value="Cytochrome P450"/>
    <property type="match status" value="1"/>
</dbReference>
<dbReference type="AlphaFoldDB" id="A0A8F2F603"/>
<dbReference type="InterPro" id="IPR050651">
    <property type="entry name" value="Plant_Cytochrome_P450_Monoox"/>
</dbReference>
<sequence length="311" mass="35709">MDDIFLYIFLSLSSLLLAVIFLLRPRRNLPPSPPFSLPLIGHLYLIKHPVHRSFQKLSQKYGHTFSLRFGSRLVVVISSPSAVQECFTKNDIVLANRPLLISGKYLEYNHTTMALSPYGEHWRHLRRISTLEVFSSKRLNMFSAIRRDEVNRLLRKILLSGNEFYRVEFDSMFLDLTSNILIRMVAGKKYSGNNEADDGQGRRFREIVTEILANGGATNPGDFIPIWNWIDPSGFKKRIKKLGEKSDSLLQGLVDEIRNRKGGGDSMIHHLLHLQLTQPGNYSDQIIKGLVQVSQNFLVNFRFVTIKHMNL</sequence>
<evidence type="ECO:0000256" key="1">
    <source>
        <dbReference type="ARBA" id="ARBA00004167"/>
    </source>
</evidence>
<keyword evidence="10 11" id="KW-0472">Membrane</keyword>
<dbReference type="GO" id="GO:0016020">
    <property type="term" value="C:membrane"/>
    <property type="evidence" value="ECO:0007669"/>
    <property type="project" value="UniProtKB-SubCell"/>
</dbReference>
<dbReference type="GO" id="GO:0016705">
    <property type="term" value="F:oxidoreductase activity, acting on paired donors, with incorporation or reduction of molecular oxygen"/>
    <property type="evidence" value="ECO:0007669"/>
    <property type="project" value="InterPro"/>
</dbReference>
<evidence type="ECO:0000256" key="10">
    <source>
        <dbReference type="ARBA" id="ARBA00023136"/>
    </source>
</evidence>
<evidence type="ECO:0000256" key="3">
    <source>
        <dbReference type="ARBA" id="ARBA00022617"/>
    </source>
</evidence>
<dbReference type="GO" id="GO:0020037">
    <property type="term" value="F:heme binding"/>
    <property type="evidence" value="ECO:0007669"/>
    <property type="project" value="InterPro"/>
</dbReference>
<dbReference type="PANTHER" id="PTHR47947">
    <property type="entry name" value="CYTOCHROME P450 82C3-RELATED"/>
    <property type="match status" value="1"/>
</dbReference>
<proteinExistence type="evidence at transcript level"/>
<keyword evidence="5" id="KW-0479">Metal-binding</keyword>
<keyword evidence="9" id="KW-0503">Monooxygenase</keyword>
<keyword evidence="8" id="KW-0408">Iron</keyword>
<keyword evidence="7" id="KW-0560">Oxidoreductase</keyword>
<keyword evidence="6 11" id="KW-1133">Transmembrane helix</keyword>
<dbReference type="InterPro" id="IPR002401">
    <property type="entry name" value="Cyt_P450_E_grp-I"/>
</dbReference>